<keyword evidence="6" id="KW-1015">Disulfide bond</keyword>
<evidence type="ECO:0000313" key="9">
    <source>
        <dbReference type="Proteomes" id="UP000326759"/>
    </source>
</evidence>
<dbReference type="Pfam" id="PF05375">
    <property type="entry name" value="Pacifastin_I"/>
    <property type="match status" value="1"/>
</dbReference>
<evidence type="ECO:0000256" key="2">
    <source>
        <dbReference type="ARBA" id="ARBA00022525"/>
    </source>
</evidence>
<evidence type="ECO:0000256" key="4">
    <source>
        <dbReference type="ARBA" id="ARBA00022729"/>
    </source>
</evidence>
<feature type="domain" description="BPTI/Kunitz inhibitor" evidence="7">
    <location>
        <begin position="115"/>
        <end position="165"/>
    </location>
</feature>
<feature type="domain" description="BPTI/Kunitz inhibitor" evidence="7">
    <location>
        <begin position="43"/>
        <end position="96"/>
    </location>
</feature>
<gene>
    <name evidence="8" type="primary">TFPI</name>
    <name evidence="8" type="ORF">Anas_06868</name>
</gene>
<keyword evidence="2" id="KW-0964">Secreted</keyword>
<name>A0A5N5T771_9CRUS</name>
<dbReference type="OrthoDB" id="4473401at2759"/>
<dbReference type="Gene3D" id="4.10.410.10">
    <property type="entry name" value="Pancreatic trypsin inhibitor Kunitz domain"/>
    <property type="match status" value="2"/>
</dbReference>
<keyword evidence="4" id="KW-0732">Signal</keyword>
<dbReference type="PANTHER" id="PTHR45938">
    <property type="entry name" value="ACP24A4-RELATED"/>
    <property type="match status" value="1"/>
</dbReference>
<reference evidence="8 9" key="1">
    <citation type="journal article" date="2019" name="PLoS Biol.">
        <title>Sex chromosomes control vertical transmission of feminizing Wolbachia symbionts in an isopod.</title>
        <authorList>
            <person name="Becking T."/>
            <person name="Chebbi M.A."/>
            <person name="Giraud I."/>
            <person name="Moumen B."/>
            <person name="Laverre T."/>
            <person name="Caubet Y."/>
            <person name="Peccoud J."/>
            <person name="Gilbert C."/>
            <person name="Cordaux R."/>
        </authorList>
    </citation>
    <scope>NUCLEOTIDE SEQUENCE [LARGE SCALE GENOMIC DNA]</scope>
    <source>
        <strain evidence="8">ANa2</strain>
        <tissue evidence="8">Whole body excluding digestive tract and cuticle</tissue>
    </source>
</reference>
<dbReference type="FunFam" id="4.10.410.10:FF:000020">
    <property type="entry name" value="Collagen, type VI, alpha 3"/>
    <property type="match status" value="1"/>
</dbReference>
<dbReference type="GO" id="GO:0004867">
    <property type="term" value="F:serine-type endopeptidase inhibitor activity"/>
    <property type="evidence" value="ECO:0007669"/>
    <property type="project" value="UniProtKB-KW"/>
</dbReference>
<evidence type="ECO:0000259" key="7">
    <source>
        <dbReference type="PROSITE" id="PS50279"/>
    </source>
</evidence>
<evidence type="ECO:0000256" key="6">
    <source>
        <dbReference type="ARBA" id="ARBA00023157"/>
    </source>
</evidence>
<dbReference type="GO" id="GO:0050431">
    <property type="term" value="F:transforming growth factor beta binding"/>
    <property type="evidence" value="ECO:0007669"/>
    <property type="project" value="TreeGrafter"/>
</dbReference>
<comment type="caution">
    <text evidence="8">The sequence shown here is derived from an EMBL/GenBank/DDBJ whole genome shotgun (WGS) entry which is preliminary data.</text>
</comment>
<evidence type="ECO:0000256" key="3">
    <source>
        <dbReference type="ARBA" id="ARBA00022690"/>
    </source>
</evidence>
<dbReference type="Pfam" id="PF00014">
    <property type="entry name" value="Kunitz_BPTI"/>
    <property type="match status" value="2"/>
</dbReference>
<dbReference type="InterPro" id="IPR002223">
    <property type="entry name" value="Kunitz_BPTI"/>
</dbReference>
<dbReference type="Proteomes" id="UP000326759">
    <property type="component" value="Unassembled WGS sequence"/>
</dbReference>
<evidence type="ECO:0000313" key="8">
    <source>
        <dbReference type="EMBL" id="KAB7500860.1"/>
    </source>
</evidence>
<dbReference type="InterPro" id="IPR036880">
    <property type="entry name" value="Kunitz_BPTI_sf"/>
</dbReference>
<dbReference type="GO" id="GO:0048019">
    <property type="term" value="F:receptor antagonist activity"/>
    <property type="evidence" value="ECO:0007669"/>
    <property type="project" value="TreeGrafter"/>
</dbReference>
<keyword evidence="3" id="KW-0646">Protease inhibitor</keyword>
<sequence length="182" mass="20528">MSSWSYRWKENCNTCRCLHGEVACTRELCQPTPTPRGTLPEICHLPAVKPDTELCAGFEARWTFNVKTEKCEPVVYGGCGGTENLFTNEQECLMTCGNQQQESNKVSDGDPRERCFMPIVPGPCFGQLIRYAFFTERNRCEKFYFGGCQGNQNNFVTFEECRSMCGGSLPPLDDSKDIKVEA</sequence>
<dbReference type="GO" id="GO:0005615">
    <property type="term" value="C:extracellular space"/>
    <property type="evidence" value="ECO:0007669"/>
    <property type="project" value="TreeGrafter"/>
</dbReference>
<evidence type="ECO:0000256" key="5">
    <source>
        <dbReference type="ARBA" id="ARBA00022900"/>
    </source>
</evidence>
<dbReference type="AlphaFoldDB" id="A0A5N5T771"/>
<dbReference type="SMART" id="SM00131">
    <property type="entry name" value="KU"/>
    <property type="match status" value="2"/>
</dbReference>
<keyword evidence="5" id="KW-0722">Serine protease inhibitor</keyword>
<protein>
    <submittedName>
        <fullName evidence="8">Tissue factor pathway inhibitor</fullName>
    </submittedName>
</protein>
<dbReference type="EMBL" id="SEYY01012373">
    <property type="protein sequence ID" value="KAB7500860.1"/>
    <property type="molecule type" value="Genomic_DNA"/>
</dbReference>
<dbReference type="PRINTS" id="PR00759">
    <property type="entry name" value="BASICPTASE"/>
</dbReference>
<evidence type="ECO:0000256" key="1">
    <source>
        <dbReference type="ARBA" id="ARBA00004613"/>
    </source>
</evidence>
<dbReference type="PANTHER" id="PTHR45938:SF11">
    <property type="entry name" value="WAP, KAZAL, IMMUNOGLOBULIN, KUNITZ AND NTR DOMAIN-CONTAINING PROTEIN 2-LIKE"/>
    <property type="match status" value="1"/>
</dbReference>
<dbReference type="InterPro" id="IPR008037">
    <property type="entry name" value="Pacifastin_dom"/>
</dbReference>
<dbReference type="SUPFAM" id="SSF57362">
    <property type="entry name" value="BPTI-like"/>
    <property type="match status" value="2"/>
</dbReference>
<comment type="subcellular location">
    <subcellularLocation>
        <location evidence="1">Secreted</location>
    </subcellularLocation>
</comment>
<dbReference type="PROSITE" id="PS50279">
    <property type="entry name" value="BPTI_KUNITZ_2"/>
    <property type="match status" value="2"/>
</dbReference>
<organism evidence="8 9">
    <name type="scientific">Armadillidium nasatum</name>
    <dbReference type="NCBI Taxonomy" id="96803"/>
    <lineage>
        <taxon>Eukaryota</taxon>
        <taxon>Metazoa</taxon>
        <taxon>Ecdysozoa</taxon>
        <taxon>Arthropoda</taxon>
        <taxon>Crustacea</taxon>
        <taxon>Multicrustacea</taxon>
        <taxon>Malacostraca</taxon>
        <taxon>Eumalacostraca</taxon>
        <taxon>Peracarida</taxon>
        <taxon>Isopoda</taxon>
        <taxon>Oniscidea</taxon>
        <taxon>Crinocheta</taxon>
        <taxon>Armadillidiidae</taxon>
        <taxon>Armadillidium</taxon>
    </lineage>
</organism>
<dbReference type="PROSITE" id="PS00280">
    <property type="entry name" value="BPTI_KUNITZ_1"/>
    <property type="match status" value="1"/>
</dbReference>
<keyword evidence="9" id="KW-1185">Reference proteome</keyword>
<proteinExistence type="predicted"/>
<accession>A0A5N5T771</accession>
<dbReference type="InterPro" id="IPR020901">
    <property type="entry name" value="Prtase_inh_Kunz-CS"/>
</dbReference>
<dbReference type="CDD" id="cd00109">
    <property type="entry name" value="Kunitz-type"/>
    <property type="match status" value="1"/>
</dbReference>